<evidence type="ECO:0000313" key="2">
    <source>
        <dbReference type="Proteomes" id="UP000192042"/>
    </source>
</evidence>
<protein>
    <submittedName>
        <fullName evidence="1">Uncharacterized protein</fullName>
    </submittedName>
</protein>
<keyword evidence="2" id="KW-1185">Reference proteome</keyword>
<organism evidence="1 2">
    <name type="scientific">Nitrospira japonica</name>
    <dbReference type="NCBI Taxonomy" id="1325564"/>
    <lineage>
        <taxon>Bacteria</taxon>
        <taxon>Pseudomonadati</taxon>
        <taxon>Nitrospirota</taxon>
        <taxon>Nitrospiria</taxon>
        <taxon>Nitrospirales</taxon>
        <taxon>Nitrospiraceae</taxon>
        <taxon>Nitrospira</taxon>
    </lineage>
</organism>
<dbReference type="EMBL" id="LT828648">
    <property type="protein sequence ID" value="SLM49416.1"/>
    <property type="molecule type" value="Genomic_DNA"/>
</dbReference>
<dbReference type="AlphaFoldDB" id="A0A1W1I8T2"/>
<reference evidence="1 2" key="1">
    <citation type="submission" date="2017-03" db="EMBL/GenBank/DDBJ databases">
        <authorList>
            <person name="Afonso C.L."/>
            <person name="Miller P.J."/>
            <person name="Scott M.A."/>
            <person name="Spackman E."/>
            <person name="Goraichik I."/>
            <person name="Dimitrov K.M."/>
            <person name="Suarez D.L."/>
            <person name="Swayne D.E."/>
        </authorList>
    </citation>
    <scope>NUCLEOTIDE SEQUENCE [LARGE SCALE GENOMIC DNA]</scope>
    <source>
        <strain evidence="1">Genome sequencing of Nitrospira japonica strain NJ11</strain>
    </source>
</reference>
<gene>
    <name evidence="1" type="ORF">NSJP_3249</name>
</gene>
<accession>A0A1W1I8T2</accession>
<proteinExistence type="predicted"/>
<dbReference type="Proteomes" id="UP000192042">
    <property type="component" value="Chromosome I"/>
</dbReference>
<dbReference type="KEGG" id="nja:NSJP_3249"/>
<name>A0A1W1I8T2_9BACT</name>
<evidence type="ECO:0000313" key="1">
    <source>
        <dbReference type="EMBL" id="SLM49416.1"/>
    </source>
</evidence>
<sequence length="79" mass="9298">MQYLMRKIRRLAMASSWERRHRLDSRSPLKTCGDKLRENDGEERDMRVNGGYWNLSFGTFRELRTGSRGGEMRGDCKAI</sequence>